<dbReference type="Pfam" id="PF18857">
    <property type="entry name" value="LPD38"/>
    <property type="match status" value="1"/>
</dbReference>
<evidence type="ECO:0000256" key="1">
    <source>
        <dbReference type="SAM" id="MobiDB-lite"/>
    </source>
</evidence>
<feature type="non-terminal residue" evidence="3">
    <location>
        <position position="1"/>
    </location>
</feature>
<feature type="region of interest" description="Disordered" evidence="1">
    <location>
        <begin position="628"/>
        <end position="666"/>
    </location>
</feature>
<protein>
    <recommendedName>
        <fullName evidence="2">Large polyvalent protein associated domain-containing protein</fullName>
    </recommendedName>
</protein>
<dbReference type="EMBL" id="LAZR01004890">
    <property type="protein sequence ID" value="KKN04668.1"/>
    <property type="molecule type" value="Genomic_DNA"/>
</dbReference>
<sequence>PENLPEAVLQGFRNNLATDYERTVAELFERAGPEQGETILRMMGVTEENVLRTLDFKEQEARVDTMIDAVFADHDLEDLAGLVETDWPLFVETMRWKGITAEKQALLQYMGYSPQEIGEFFSIVTVPATVNGFEKILTVDVASMRAFDEQGNWAGTYNVVTQEFAALPEEDWLKDVWDGFVLGGQNLLHDAKQFLFSALPNFLFRDLTEAERSIYGDEYVNRVNAVNAVQRDKFRSEYSRNERLNEEWITSHPELVPPEWTKGNIGDRLREDPLRTILYEFATTAPFAIAVFGTQIAVTLTTGNPVLGTLAAMTVATPPQAQQAHDALLAAGASEQQAGLMALPIGVLMAGIESVGNLVPLKLMFPNAFKLFTKEIVKELSERTLASMAKKGLLAFAAIDIIEGLEEVAQAAVLNAGIKVFDENQELFEDWDETMLQAMVAALPFAAFGGAFTALQRVSPGDYNKLTDEQRQEQGLQQDPGTGNWYKPMELPAPVIEATGVTPEGGALAIEQRLEALPPAIDVKPAFAMTSDEFTTFAATGQFQEGTAPFIEAEAEVQKGEAIDASAIEWGEAAGFSPEDMAAFYISRTPETGYQQYIGDSIKLGRDVPDTIIEEVFPVETQAQWKRLRDTTPEKGRRLPETTPDDTIIPSNYSEAVPPPPPTATGRVAQQIQFNPPERNLKEKIRHGWHKFNVKVVDDLFAMKRLTDRLRKSGVELSIAENPYLLARLLRGVTSKATTFLEKGTFGRTFWKVGPDGKATPDFTGEALETILKEVRQPQKWQDFSIYLTARRAVQLSARDIETGMDAVDARDSIRELEEANPGFAALADRVYRYQDSLLVYANEMSLISDDLLTKLREFGDYVPFYRVMNELQAKGLFGKKMANIASPIKRIRGSELEIINPLESIVKNTYVLISAADRNMVGVALANMVDQNPEIAEVFERVKTPIARVARISAKDLGVEVEGMTEAEEEQLVDIFRPSFFVRGDEVTVLVNGKKQYYRVDPDLRDAMLSLNRDTLGMLGKILSYPTKWLRAGATLSPDFMVRNPLRDQMTAFAYSNYGFLPGIDFLKGVAEIFRKGDAYNLFHLSGAAHSMMVSLDRQYLQKTFRQVVEGKGFTDYIKHPLELFQILSELGEKATRMGEFMRGLDRGAVPLEAGYSARSVTLDFAQGGTTALALNQLIAFFNANIRGWGRMISSFKEHPARTSLKVFAGITLPSLLLYYANRDDPRWKEIAQWQKDLFWIVFIKPLPAEWESWSAEQKSEYINSDSGRSGIIRIPKPFELGIIFGSAPERFLEYLDTGDPDMLGDMLANLAEAGFPGVIPTAALPIIENYTNFSFFRGRDIVPPSRQDMPPELQYTRWTSPLAVWLGDIINFSPAKIDNLIFGYTGGLGRYAVDSLTPILRATGISPDIPEPDPTLADIPVLKAFVVRHPYGSSGETVNDFYKVLEEHESGERFLKEMLELGNEGKFDTFKAAHPELLFFYDAENDVAYSATARYLRTVARELSELRKKQDEVFNDPDMDGAQKRRLVDEIDFVKTDVARRALDLFFGDVPDVLQTRLSGAIDLLGTVIDDVPELSLEKPDIYDMGNLNTEYTRLLEAVTAEDLRKLTDPEADPLAYHFLEKEEVETEVDPILNRKVYTISPDLKEGVTFADYYESWRQGLVTDADLDGLTRRQAELLVDYHAIDDPAARRKFREDHPELSVNPRHEWLKAHPEENAKLAVWGQEKIYSLEAYNAFNRMVEELDIPDAGIPIFLLPPQESIETHFKYEDFVAEGAHASWEAQLLLLEDHMEATEAKRESYIEWRDMQLPETPHAALTLKVDNRGLYDALEEAREIDDEEEREAATEAVKLTTVEGDTQFRDILRQVEAIEQGSATSPISDELVGWHVDYGRAIDEFAASSPEAMLFRVDHQGYDDFRRNEELWGNQALEAVNEYRIPIWRIDVQYKAEDEAYNALPVEGDDRAVYLAGNLEYRQARRTREAFELLGPDGQRFPQDLIPTFVQYYELPAKGKRQERFLVDNPVFATAMHEIKGIDIPAAEDVPAVQYDDIYDEFRPAFERLEGFPDFTSEHYIEDTDRRAEAVRAMRFDENGHYSEFGLAEVRRNAYGAFVPEQHIEAFVGYYKIIGEGKPENWKLNVGTDLWYDDDWFLIENLGFYEEVYVDLKGNERLDFSKVPSREVFTQYLAYLQQPTLFAKDAFRWENRELDAWLVLKFEYTPVEEKRRRSELR</sequence>
<reference evidence="3" key="1">
    <citation type="journal article" date="2015" name="Nature">
        <title>Complex archaea that bridge the gap between prokaryotes and eukaryotes.</title>
        <authorList>
            <person name="Spang A."/>
            <person name="Saw J.H."/>
            <person name="Jorgensen S.L."/>
            <person name="Zaremba-Niedzwiedzka K."/>
            <person name="Martijn J."/>
            <person name="Lind A.E."/>
            <person name="van Eijk R."/>
            <person name="Schleper C."/>
            <person name="Guy L."/>
            <person name="Ettema T.J."/>
        </authorList>
    </citation>
    <scope>NUCLEOTIDE SEQUENCE</scope>
</reference>
<dbReference type="InterPro" id="IPR040561">
    <property type="entry name" value="LPD38"/>
</dbReference>
<evidence type="ECO:0000259" key="2">
    <source>
        <dbReference type="Pfam" id="PF18857"/>
    </source>
</evidence>
<name>A0A0F9QH66_9ZZZZ</name>
<feature type="non-terminal residue" evidence="3">
    <location>
        <position position="2230"/>
    </location>
</feature>
<evidence type="ECO:0000313" key="3">
    <source>
        <dbReference type="EMBL" id="KKN04668.1"/>
    </source>
</evidence>
<accession>A0A0F9QH66</accession>
<comment type="caution">
    <text evidence="3">The sequence shown here is derived from an EMBL/GenBank/DDBJ whole genome shotgun (WGS) entry which is preliminary data.</text>
</comment>
<feature type="compositionally biased region" description="Basic and acidic residues" evidence="1">
    <location>
        <begin position="628"/>
        <end position="640"/>
    </location>
</feature>
<proteinExistence type="predicted"/>
<organism evidence="3">
    <name type="scientific">marine sediment metagenome</name>
    <dbReference type="NCBI Taxonomy" id="412755"/>
    <lineage>
        <taxon>unclassified sequences</taxon>
        <taxon>metagenomes</taxon>
        <taxon>ecological metagenomes</taxon>
    </lineage>
</organism>
<feature type="domain" description="Large polyvalent protein associated" evidence="2">
    <location>
        <begin position="1226"/>
        <end position="1424"/>
    </location>
</feature>
<gene>
    <name evidence="3" type="ORF">LCGC14_1095110</name>
</gene>